<reference evidence="3" key="1">
    <citation type="journal article" date="2019" name="Int. J. Syst. Evol. Microbiol.">
        <title>The Global Catalogue of Microorganisms (GCM) 10K type strain sequencing project: providing services to taxonomists for standard genome sequencing and annotation.</title>
        <authorList>
            <consortium name="The Broad Institute Genomics Platform"/>
            <consortium name="The Broad Institute Genome Sequencing Center for Infectious Disease"/>
            <person name="Wu L."/>
            <person name="Ma J."/>
        </authorList>
    </citation>
    <scope>NUCLEOTIDE SEQUENCE [LARGE SCALE GENOMIC DNA]</scope>
    <source>
        <strain evidence="3">CGMCC 1.15461</strain>
    </source>
</reference>
<protein>
    <submittedName>
        <fullName evidence="2">Membrane protein</fullName>
    </submittedName>
</protein>
<evidence type="ECO:0000256" key="1">
    <source>
        <dbReference type="SAM" id="SignalP"/>
    </source>
</evidence>
<proteinExistence type="predicted"/>
<name>A0ABQ1JPI5_9FLAO</name>
<feature type="signal peptide" evidence="1">
    <location>
        <begin position="1"/>
        <end position="19"/>
    </location>
</feature>
<gene>
    <name evidence="2" type="ORF">GCM10007424_09330</name>
</gene>
<dbReference type="Proteomes" id="UP000615760">
    <property type="component" value="Unassembled WGS sequence"/>
</dbReference>
<keyword evidence="1" id="KW-0732">Signal</keyword>
<organism evidence="2 3">
    <name type="scientific">Flavobacterium suaedae</name>
    <dbReference type="NCBI Taxonomy" id="1767027"/>
    <lineage>
        <taxon>Bacteria</taxon>
        <taxon>Pseudomonadati</taxon>
        <taxon>Bacteroidota</taxon>
        <taxon>Flavobacteriia</taxon>
        <taxon>Flavobacteriales</taxon>
        <taxon>Flavobacteriaceae</taxon>
        <taxon>Flavobacterium</taxon>
    </lineage>
</organism>
<keyword evidence="3" id="KW-1185">Reference proteome</keyword>
<feature type="chain" id="PRO_5045083847" evidence="1">
    <location>
        <begin position="20"/>
        <end position="555"/>
    </location>
</feature>
<dbReference type="EMBL" id="BMJE01000002">
    <property type="protein sequence ID" value="GGB71445.1"/>
    <property type="molecule type" value="Genomic_DNA"/>
</dbReference>
<accession>A0ABQ1JPI5</accession>
<dbReference type="RefSeq" id="WP_188620082.1">
    <property type="nucleotide sequence ID" value="NZ_BMJE01000002.1"/>
</dbReference>
<evidence type="ECO:0000313" key="2">
    <source>
        <dbReference type="EMBL" id="GGB71445.1"/>
    </source>
</evidence>
<sequence>MKNTLVTFLLFIISFVVNAQSFYLKAEGLTESENKVIDSIPYNKVHENAKSVADEAGQISELLLKRGYLENKLLSHSKANDSLFIYTFSIGSKTELININTQNLASQEKELLNISNDTLKLPIAEVESFMKNNVALLEKKGYSLSSLQLSDYSKKGNTLNASLNISIEKKRKLDGLIIEGYEKFPEGIKRSIVKKYRKRVFNKDNLQRVYRDFNAIPFVSQIKYPEILFKEDSTKVYVYLEKAKPNVFDGFIGFSNDDNSGSVRFNGYLELLLVNVLNSGERFNLYWKNNGEEQTTFDTSLELPYIFKTPIGIKGSLNIFKQDSTFQTTITDLNVGYYFNYNSKLYLGYRQTESTDIQNLNNSTISDYTNTFWTSTYEFTGYSFNDFLFPEKTKAIIKGGLGSRDTDTNSLKQYFIQADISHNIYLNKENIITIKNETYYLKSDSYIINELHRFGGINSFRGFNENSLQASLYSALMAEYRYKLTPSMYVHSITDYGYFQDKTSDIEENILGLGFGFGILTKNGLFNLVYANGSTKDQPIKLSNSIVHLSFKAKF</sequence>
<evidence type="ECO:0000313" key="3">
    <source>
        <dbReference type="Proteomes" id="UP000615760"/>
    </source>
</evidence>
<dbReference type="Gene3D" id="2.40.160.50">
    <property type="entry name" value="membrane protein fhac: a member of the omp85/tpsb transporter family"/>
    <property type="match status" value="1"/>
</dbReference>
<comment type="caution">
    <text evidence="2">The sequence shown here is derived from an EMBL/GenBank/DDBJ whole genome shotgun (WGS) entry which is preliminary data.</text>
</comment>